<keyword evidence="7 9" id="KW-0067">ATP-binding</keyword>
<dbReference type="InterPro" id="IPR006001">
    <property type="entry name" value="Therm_gnt_kin"/>
</dbReference>
<dbReference type="PANTHER" id="PTHR43442">
    <property type="entry name" value="GLUCONOKINASE-RELATED"/>
    <property type="match status" value="1"/>
</dbReference>
<accession>A0A1H6MSR3</accession>
<dbReference type="RefSeq" id="WP_092794826.1">
    <property type="nucleotide sequence ID" value="NZ_FNXF01000012.1"/>
</dbReference>
<proteinExistence type="inferred from homology"/>
<dbReference type="CDD" id="cd02021">
    <property type="entry name" value="GntK"/>
    <property type="match status" value="1"/>
</dbReference>
<dbReference type="EC" id="2.7.1.12" evidence="3 9"/>
<dbReference type="STRING" id="173990.SAMN05660691_02888"/>
<evidence type="ECO:0000256" key="5">
    <source>
        <dbReference type="ARBA" id="ARBA00022741"/>
    </source>
</evidence>
<evidence type="ECO:0000313" key="10">
    <source>
        <dbReference type="EMBL" id="SEI02650.1"/>
    </source>
</evidence>
<dbReference type="Gene3D" id="3.40.50.300">
    <property type="entry name" value="P-loop containing nucleotide triphosphate hydrolases"/>
    <property type="match status" value="1"/>
</dbReference>
<evidence type="ECO:0000256" key="9">
    <source>
        <dbReference type="RuleBase" id="RU363066"/>
    </source>
</evidence>
<sequence>MRATVSKTIVIMGVAGSGKSTVGQLLAQQLGWRFIEGDDYHSPEAKQMMASGIPLADHLRESWVQALCNELSACKAAKQPCVLSYSGLIARHRQQIRSSADNAHFFYLQGDAALLAERLAQRQNHFMPPAMLQSQLLTMQSCDNETDITILDITLPAAKLVQQITQFLAA</sequence>
<keyword evidence="4 9" id="KW-0808">Transferase</keyword>
<evidence type="ECO:0000256" key="3">
    <source>
        <dbReference type="ARBA" id="ARBA00012054"/>
    </source>
</evidence>
<dbReference type="GO" id="GO:0005975">
    <property type="term" value="P:carbohydrate metabolic process"/>
    <property type="evidence" value="ECO:0007669"/>
    <property type="project" value="InterPro"/>
</dbReference>
<name>A0A1H6MSR3_9GAMM</name>
<comment type="pathway">
    <text evidence="1">Carbohydrate acid metabolism.</text>
</comment>
<keyword evidence="11" id="KW-1185">Reference proteome</keyword>
<dbReference type="PANTHER" id="PTHR43442:SF3">
    <property type="entry name" value="GLUCONOKINASE-RELATED"/>
    <property type="match status" value="1"/>
</dbReference>
<keyword evidence="6 9" id="KW-0418">Kinase</keyword>
<evidence type="ECO:0000256" key="2">
    <source>
        <dbReference type="ARBA" id="ARBA00008420"/>
    </source>
</evidence>
<dbReference type="GO" id="GO:0005524">
    <property type="term" value="F:ATP binding"/>
    <property type="evidence" value="ECO:0007669"/>
    <property type="project" value="UniProtKB-KW"/>
</dbReference>
<evidence type="ECO:0000256" key="6">
    <source>
        <dbReference type="ARBA" id="ARBA00022777"/>
    </source>
</evidence>
<comment type="similarity">
    <text evidence="2 9">Belongs to the gluconokinase GntK/GntV family.</text>
</comment>
<evidence type="ECO:0000256" key="4">
    <source>
        <dbReference type="ARBA" id="ARBA00022679"/>
    </source>
</evidence>
<gene>
    <name evidence="10" type="ORF">SAMN05660691_02888</name>
</gene>
<evidence type="ECO:0000256" key="8">
    <source>
        <dbReference type="ARBA" id="ARBA00048090"/>
    </source>
</evidence>
<dbReference type="OrthoDB" id="241638at2"/>
<keyword evidence="5 9" id="KW-0547">Nucleotide-binding</keyword>
<dbReference type="NCBIfam" id="TIGR01313">
    <property type="entry name" value="therm_gnt_kin"/>
    <property type="match status" value="1"/>
</dbReference>
<dbReference type="InterPro" id="IPR031322">
    <property type="entry name" value="Shikimate/glucono_kinase"/>
</dbReference>
<dbReference type="AlphaFoldDB" id="A0A1H6MSR3"/>
<comment type="catalytic activity">
    <reaction evidence="8 9">
        <text>D-gluconate + ATP = 6-phospho-D-gluconate + ADP + H(+)</text>
        <dbReference type="Rhea" id="RHEA:19433"/>
        <dbReference type="ChEBI" id="CHEBI:15378"/>
        <dbReference type="ChEBI" id="CHEBI:18391"/>
        <dbReference type="ChEBI" id="CHEBI:30616"/>
        <dbReference type="ChEBI" id="CHEBI:58759"/>
        <dbReference type="ChEBI" id="CHEBI:456216"/>
        <dbReference type="EC" id="2.7.1.12"/>
    </reaction>
</comment>
<evidence type="ECO:0000256" key="7">
    <source>
        <dbReference type="ARBA" id="ARBA00022840"/>
    </source>
</evidence>
<dbReference type="InterPro" id="IPR027417">
    <property type="entry name" value="P-loop_NTPase"/>
</dbReference>
<evidence type="ECO:0000313" key="11">
    <source>
        <dbReference type="Proteomes" id="UP000199371"/>
    </source>
</evidence>
<dbReference type="EMBL" id="FNXF01000012">
    <property type="protein sequence ID" value="SEI02650.1"/>
    <property type="molecule type" value="Genomic_DNA"/>
</dbReference>
<dbReference type="Proteomes" id="UP000199371">
    <property type="component" value="Unassembled WGS sequence"/>
</dbReference>
<evidence type="ECO:0000256" key="1">
    <source>
        <dbReference type="ARBA" id="ARBA00004761"/>
    </source>
</evidence>
<reference evidence="11" key="1">
    <citation type="submission" date="2016-10" db="EMBL/GenBank/DDBJ databases">
        <authorList>
            <person name="Varghese N."/>
            <person name="Submissions S."/>
        </authorList>
    </citation>
    <scope>NUCLEOTIDE SEQUENCE [LARGE SCALE GENOMIC DNA]</scope>
    <source>
        <strain evidence="11">DSM 17616</strain>
    </source>
</reference>
<dbReference type="Pfam" id="PF01202">
    <property type="entry name" value="SKI"/>
    <property type="match status" value="1"/>
</dbReference>
<protein>
    <recommendedName>
        <fullName evidence="3 9">Gluconokinase</fullName>
        <ecNumber evidence="3 9">2.7.1.12</ecNumber>
    </recommendedName>
</protein>
<dbReference type="GO" id="GO:0046316">
    <property type="term" value="F:gluconokinase activity"/>
    <property type="evidence" value="ECO:0007669"/>
    <property type="project" value="UniProtKB-EC"/>
</dbReference>
<organism evidence="10 11">
    <name type="scientific">Rheinheimera pacifica</name>
    <dbReference type="NCBI Taxonomy" id="173990"/>
    <lineage>
        <taxon>Bacteria</taxon>
        <taxon>Pseudomonadati</taxon>
        <taxon>Pseudomonadota</taxon>
        <taxon>Gammaproteobacteria</taxon>
        <taxon>Chromatiales</taxon>
        <taxon>Chromatiaceae</taxon>
        <taxon>Rheinheimera</taxon>
    </lineage>
</organism>
<dbReference type="SUPFAM" id="SSF52540">
    <property type="entry name" value="P-loop containing nucleoside triphosphate hydrolases"/>
    <property type="match status" value="1"/>
</dbReference>
<dbReference type="GO" id="GO:0005737">
    <property type="term" value="C:cytoplasm"/>
    <property type="evidence" value="ECO:0007669"/>
    <property type="project" value="TreeGrafter"/>
</dbReference>